<feature type="region of interest" description="Disordered" evidence="1">
    <location>
        <begin position="451"/>
        <end position="478"/>
    </location>
</feature>
<protein>
    <submittedName>
        <fullName evidence="2">Uncharacterized protein</fullName>
    </submittedName>
</protein>
<dbReference type="KEGG" id="bbat:Bdt_0077"/>
<feature type="compositionally biased region" description="Polar residues" evidence="1">
    <location>
        <begin position="524"/>
        <end position="538"/>
    </location>
</feature>
<feature type="compositionally biased region" description="Low complexity" evidence="1">
    <location>
        <begin position="368"/>
        <end position="382"/>
    </location>
</feature>
<name>K7YT66_BDEBC</name>
<feature type="compositionally biased region" description="Low complexity" evidence="1">
    <location>
        <begin position="539"/>
        <end position="555"/>
    </location>
</feature>
<dbReference type="Proteomes" id="UP000010074">
    <property type="component" value="Chromosome"/>
</dbReference>
<feature type="compositionally biased region" description="Low complexity" evidence="1">
    <location>
        <begin position="563"/>
        <end position="572"/>
    </location>
</feature>
<evidence type="ECO:0000313" key="3">
    <source>
        <dbReference type="Proteomes" id="UP000010074"/>
    </source>
</evidence>
<organism evidence="2 3">
    <name type="scientific">Bdellovibrio bacteriovorus str. Tiberius</name>
    <dbReference type="NCBI Taxonomy" id="1069642"/>
    <lineage>
        <taxon>Bacteria</taxon>
        <taxon>Pseudomonadati</taxon>
        <taxon>Bdellovibrionota</taxon>
        <taxon>Bdellovibrionia</taxon>
        <taxon>Bdellovibrionales</taxon>
        <taxon>Pseudobdellovibrionaceae</taxon>
        <taxon>Bdellovibrio</taxon>
    </lineage>
</organism>
<dbReference type="HOGENOM" id="CLU_402624_0_0_7"/>
<evidence type="ECO:0000313" key="2">
    <source>
        <dbReference type="EMBL" id="AFX99789.1"/>
    </source>
</evidence>
<feature type="compositionally biased region" description="Basic and acidic residues" evidence="1">
    <location>
        <begin position="600"/>
        <end position="610"/>
    </location>
</feature>
<gene>
    <name evidence="2" type="ORF">Bdt_0077</name>
</gene>
<feature type="compositionally biased region" description="Polar residues" evidence="1">
    <location>
        <begin position="413"/>
        <end position="424"/>
    </location>
</feature>
<accession>K7YT66</accession>
<feature type="region of interest" description="Disordered" evidence="1">
    <location>
        <begin position="503"/>
        <end position="620"/>
    </location>
</feature>
<proteinExistence type="predicted"/>
<dbReference type="EMBL" id="CP002930">
    <property type="protein sequence ID" value="AFX99789.1"/>
    <property type="molecule type" value="Genomic_DNA"/>
</dbReference>
<dbReference type="STRING" id="1069642.Bdt_0077"/>
<feature type="region of interest" description="Disordered" evidence="1">
    <location>
        <begin position="335"/>
        <end position="424"/>
    </location>
</feature>
<feature type="compositionally biased region" description="Polar residues" evidence="1">
    <location>
        <begin position="390"/>
        <end position="406"/>
    </location>
</feature>
<evidence type="ECO:0000256" key="1">
    <source>
        <dbReference type="SAM" id="MobiDB-lite"/>
    </source>
</evidence>
<sequence>MKILIAITFLLQFAGAQTPGKTYLKPEEIIYNPDERVGQFVISYKNYEDVRLDSDLDGSVDLWYIKKDSTEVAVHFKDGQPVLLEAVQTNPKEIRSIVYALEMGMWRLKGSQVREPKLMNLPDANCELNKVKNKIAQFAEALDEKIVEESIDRKLLDKSCGNLSKEARSRLQQSLNAALRGAGQIGTCLSNENFAKNASGDSKDTAPAALLAAKYKLQALQLGNGKFSSLIKCEKHKDQKSLMTTEEGSKIIYLDPDQVNTSDIRKLGKLIDPSKLEHELLHRAGLKDEKQVSELEKFCKSGGGKASHRLSLSPGNLKSVQQVITDASVTDAANKAADKGSANTADAAKATPKKDQTRTIASEKTNEAPKTANQTAATKTAASIPVEMTVAQSQVPSAPQLSESISNPPPATESGSQQALVRSASESNGVMRLANNMMGALSTQAVAGDTSLASNNSSSSEVSRSAASTSVNKVTSSTKNPAADLLAASARNSVGTNERVVEQITLDGSQAPTTKEPASDSRSRNIASDTAPTAQTSISAASAGRSSEVASASEGSSGGGLTGSSLSSNIGSISGGSNVGAPGPARGPAAVSEATTAPKAADKKLDKSANREGASASAAREEVITFISRSNYSQAKQRLSDPAFGKQLESQKITVLDLYGNSVGASKGEVIFLDQGDRFVRQK</sequence>
<dbReference type="PATRIC" id="fig|1069642.3.peg.76"/>
<dbReference type="AlphaFoldDB" id="K7YT66"/>
<reference evidence="2 3" key="1">
    <citation type="journal article" date="2012" name="BMC Genomics">
        <title>Genome analysis of a simultaneously predatory and prey-independent, novel Bdellovibrio bacteriovorus from the River Tiber, supports in silico predictions of both ancient and recent lateral gene transfer from diverse bacteria.</title>
        <authorList>
            <person name="Hobley L."/>
            <person name="Lerner T.R."/>
            <person name="Williams L.E."/>
            <person name="Lambert C."/>
            <person name="Till R."/>
            <person name="Milner D.S."/>
            <person name="Basford S.M."/>
            <person name="Capeness M.J."/>
            <person name="Fenton A.K."/>
            <person name="Atterbury R.J."/>
            <person name="Harris M.A."/>
            <person name="Sockett R.E."/>
        </authorList>
    </citation>
    <scope>NUCLEOTIDE SEQUENCE [LARGE SCALE GENOMIC DNA]</scope>
    <source>
        <strain evidence="2 3">Tiberius</strain>
    </source>
</reference>
<feature type="compositionally biased region" description="Low complexity" evidence="1">
    <location>
        <begin position="579"/>
        <end position="590"/>
    </location>
</feature>